<reference evidence="4 5" key="1">
    <citation type="journal article" date="2014" name="Genome Announc.">
        <title>Draft Genome Sequence of the Agar-Degrading Bacterium Catenovulum sp. Strain DS-2, Isolated from Intestines of Haliotis diversicolor.</title>
        <authorList>
            <person name="Shan D."/>
            <person name="Li X."/>
            <person name="Gu Z."/>
            <person name="Wei G."/>
            <person name="Gao Z."/>
            <person name="Shao Z."/>
        </authorList>
    </citation>
    <scope>NUCLEOTIDE SEQUENCE [LARGE SCALE GENOMIC DNA]</scope>
    <source>
        <strain evidence="4 5">DS-2</strain>
    </source>
</reference>
<dbReference type="eggNOG" id="COG0526">
    <property type="taxonomic scope" value="Bacteria"/>
</dbReference>
<proteinExistence type="predicted"/>
<dbReference type="InterPro" id="IPR017937">
    <property type="entry name" value="Thioredoxin_CS"/>
</dbReference>
<evidence type="ECO:0000256" key="2">
    <source>
        <dbReference type="SAM" id="SignalP"/>
    </source>
</evidence>
<dbReference type="SUPFAM" id="SSF52833">
    <property type="entry name" value="Thioredoxin-like"/>
    <property type="match status" value="1"/>
</dbReference>
<dbReference type="CDD" id="cd02966">
    <property type="entry name" value="TlpA_like_family"/>
    <property type="match status" value="1"/>
</dbReference>
<dbReference type="STRING" id="1328313.DS2_18493"/>
<feature type="chain" id="PRO_5004900459" evidence="2">
    <location>
        <begin position="35"/>
        <end position="176"/>
    </location>
</feature>
<evidence type="ECO:0000259" key="3">
    <source>
        <dbReference type="PROSITE" id="PS51352"/>
    </source>
</evidence>
<dbReference type="AlphaFoldDB" id="W7Q612"/>
<dbReference type="OrthoDB" id="9799347at2"/>
<evidence type="ECO:0000313" key="5">
    <source>
        <dbReference type="Proteomes" id="UP000019276"/>
    </source>
</evidence>
<dbReference type="PROSITE" id="PS51352">
    <property type="entry name" value="THIOREDOXIN_2"/>
    <property type="match status" value="1"/>
</dbReference>
<feature type="domain" description="Thioredoxin" evidence="3">
    <location>
        <begin position="35"/>
        <end position="175"/>
    </location>
</feature>
<evidence type="ECO:0000256" key="1">
    <source>
        <dbReference type="ARBA" id="ARBA00023284"/>
    </source>
</evidence>
<dbReference type="Gene3D" id="3.40.30.10">
    <property type="entry name" value="Glutaredoxin"/>
    <property type="match status" value="1"/>
</dbReference>
<dbReference type="PANTHER" id="PTHR42852">
    <property type="entry name" value="THIOL:DISULFIDE INTERCHANGE PROTEIN DSBE"/>
    <property type="match status" value="1"/>
</dbReference>
<keyword evidence="1" id="KW-0676">Redox-active center</keyword>
<keyword evidence="5" id="KW-1185">Reference proteome</keyword>
<protein>
    <submittedName>
        <fullName evidence="4">Redoxin domain-containing protein</fullName>
    </submittedName>
</protein>
<sequence length="176" mass="19642">MTLAINNYLNKLTKSFKAAVVSISLLAVANNAWALEENQPAPDFTLKTVAGNNVKLSEQKGQIILLNFWASWCGPCRKEMPALEDLHQQFSDLGVAVWGVNVEQDPEPGKGFLKEIEVSFPIMFDSENKVTEAYEVAAMPTTVLIDRDGKVRAEFKGYKAGYEKKYAKAIKQLIRE</sequence>
<comment type="caution">
    <text evidence="4">The sequence shown here is derived from an EMBL/GenBank/DDBJ whole genome shotgun (WGS) entry which is preliminary data.</text>
</comment>
<evidence type="ECO:0000313" key="4">
    <source>
        <dbReference type="EMBL" id="EWH08209.1"/>
    </source>
</evidence>
<gene>
    <name evidence="4" type="ORF">DS2_18493</name>
</gene>
<dbReference type="InterPro" id="IPR036249">
    <property type="entry name" value="Thioredoxin-like_sf"/>
</dbReference>
<dbReference type="PROSITE" id="PS00194">
    <property type="entry name" value="THIOREDOXIN_1"/>
    <property type="match status" value="1"/>
</dbReference>
<dbReference type="GO" id="GO:0015036">
    <property type="term" value="F:disulfide oxidoreductase activity"/>
    <property type="evidence" value="ECO:0007669"/>
    <property type="project" value="UniProtKB-ARBA"/>
</dbReference>
<dbReference type="PANTHER" id="PTHR42852:SF13">
    <property type="entry name" value="PROTEIN DIPZ"/>
    <property type="match status" value="1"/>
</dbReference>
<organism evidence="4 5">
    <name type="scientific">Catenovulum agarivorans DS-2</name>
    <dbReference type="NCBI Taxonomy" id="1328313"/>
    <lineage>
        <taxon>Bacteria</taxon>
        <taxon>Pseudomonadati</taxon>
        <taxon>Pseudomonadota</taxon>
        <taxon>Gammaproteobacteria</taxon>
        <taxon>Alteromonadales</taxon>
        <taxon>Alteromonadaceae</taxon>
        <taxon>Catenovulum</taxon>
    </lineage>
</organism>
<dbReference type="InterPro" id="IPR013766">
    <property type="entry name" value="Thioredoxin_domain"/>
</dbReference>
<accession>W7Q612</accession>
<dbReference type="InterPro" id="IPR050553">
    <property type="entry name" value="Thioredoxin_ResA/DsbE_sf"/>
</dbReference>
<dbReference type="EMBL" id="ARZY01000059">
    <property type="protein sequence ID" value="EWH08209.1"/>
    <property type="molecule type" value="Genomic_DNA"/>
</dbReference>
<dbReference type="InterPro" id="IPR000866">
    <property type="entry name" value="AhpC/TSA"/>
</dbReference>
<dbReference type="RefSeq" id="WP_035016534.1">
    <property type="nucleotide sequence ID" value="NZ_ARZY01000059.1"/>
</dbReference>
<feature type="signal peptide" evidence="2">
    <location>
        <begin position="1"/>
        <end position="34"/>
    </location>
</feature>
<dbReference type="GO" id="GO:0016209">
    <property type="term" value="F:antioxidant activity"/>
    <property type="evidence" value="ECO:0007669"/>
    <property type="project" value="InterPro"/>
</dbReference>
<name>W7Q612_9ALTE</name>
<keyword evidence="2" id="KW-0732">Signal</keyword>
<dbReference type="Proteomes" id="UP000019276">
    <property type="component" value="Unassembled WGS sequence"/>
</dbReference>
<dbReference type="Pfam" id="PF00578">
    <property type="entry name" value="AhpC-TSA"/>
    <property type="match status" value="1"/>
</dbReference>